<evidence type="ECO:0000256" key="11">
    <source>
        <dbReference type="ARBA" id="ARBA00023180"/>
    </source>
</evidence>
<evidence type="ECO:0000256" key="4">
    <source>
        <dbReference type="ARBA" id="ARBA00022741"/>
    </source>
</evidence>
<evidence type="ECO:0000256" key="14">
    <source>
        <dbReference type="PIRSR" id="PIRSR000615-2"/>
    </source>
</evidence>
<keyword evidence="21" id="KW-1185">Reference proteome</keyword>
<dbReference type="GO" id="GO:0046872">
    <property type="term" value="F:metal ion binding"/>
    <property type="evidence" value="ECO:0007669"/>
    <property type="project" value="UniProtKB-KW"/>
</dbReference>
<dbReference type="InterPro" id="IPR001245">
    <property type="entry name" value="Ser-Thr/Tyr_kinase_cat_dom"/>
</dbReference>
<dbReference type="PANTHER" id="PTHR24416">
    <property type="entry name" value="TYROSINE-PROTEIN KINASE RECEPTOR"/>
    <property type="match status" value="1"/>
</dbReference>
<keyword evidence="10 20" id="KW-0675">Receptor</keyword>
<keyword evidence="5" id="KW-0418">Kinase</keyword>
<dbReference type="OrthoDB" id="2321740at2759"/>
<evidence type="ECO:0000256" key="7">
    <source>
        <dbReference type="ARBA" id="ARBA00022989"/>
    </source>
</evidence>
<feature type="transmembrane region" description="Helical" evidence="17">
    <location>
        <begin position="536"/>
        <end position="559"/>
    </location>
</feature>
<evidence type="ECO:0000256" key="5">
    <source>
        <dbReference type="ARBA" id="ARBA00022777"/>
    </source>
</evidence>
<feature type="binding site" evidence="14">
    <location>
        <position position="765"/>
    </location>
    <ligand>
        <name>ATP</name>
        <dbReference type="ChEBI" id="CHEBI:30616"/>
    </ligand>
</feature>
<feature type="binding site" evidence="14">
    <location>
        <begin position="618"/>
        <end position="625"/>
    </location>
    <ligand>
        <name>ATP</name>
        <dbReference type="ChEBI" id="CHEBI:30616"/>
    </ligand>
</feature>
<keyword evidence="15" id="KW-0460">Magnesium</keyword>
<dbReference type="InterPro" id="IPR011009">
    <property type="entry name" value="Kinase-like_dom_sf"/>
</dbReference>
<dbReference type="InterPro" id="IPR008266">
    <property type="entry name" value="Tyr_kinase_AS"/>
</dbReference>
<dbReference type="SUPFAM" id="SSF56112">
    <property type="entry name" value="Protein kinase-like (PK-like)"/>
    <property type="match status" value="1"/>
</dbReference>
<dbReference type="Gene3D" id="3.30.200.20">
    <property type="entry name" value="Phosphorylase Kinase, domain 1"/>
    <property type="match status" value="1"/>
</dbReference>
<feature type="domain" description="Protein kinase" evidence="18">
    <location>
        <begin position="611"/>
        <end position="897"/>
    </location>
</feature>
<evidence type="ECO:0000256" key="12">
    <source>
        <dbReference type="ARBA" id="ARBA00051243"/>
    </source>
</evidence>
<dbReference type="PROSITE" id="PS00109">
    <property type="entry name" value="PROTEIN_KINASE_TYR"/>
    <property type="match status" value="1"/>
</dbReference>
<dbReference type="InterPro" id="IPR017441">
    <property type="entry name" value="Protein_kinase_ATP_BS"/>
</dbReference>
<evidence type="ECO:0000256" key="2">
    <source>
        <dbReference type="ARBA" id="ARBA00022679"/>
    </source>
</evidence>
<proteinExistence type="predicted"/>
<evidence type="ECO:0000313" key="21">
    <source>
        <dbReference type="Proteomes" id="UP000198287"/>
    </source>
</evidence>
<keyword evidence="9" id="KW-0829">Tyrosine-protein kinase</keyword>
<dbReference type="InterPro" id="IPR007110">
    <property type="entry name" value="Ig-like_dom"/>
</dbReference>
<evidence type="ECO:0000256" key="9">
    <source>
        <dbReference type="ARBA" id="ARBA00023137"/>
    </source>
</evidence>
<keyword evidence="8 17" id="KW-0472">Membrane</keyword>
<evidence type="ECO:0000256" key="15">
    <source>
        <dbReference type="PIRSR" id="PIRSR000615-3"/>
    </source>
</evidence>
<name>A0A226EL32_FOLCA</name>
<dbReference type="PROSITE" id="PS00107">
    <property type="entry name" value="PROTEIN_KINASE_ATP"/>
    <property type="match status" value="1"/>
</dbReference>
<dbReference type="PRINTS" id="PR00109">
    <property type="entry name" value="TYRKINASE"/>
</dbReference>
<dbReference type="Gene3D" id="1.10.510.10">
    <property type="entry name" value="Transferase(Phosphotransferase) domain 1"/>
    <property type="match status" value="1"/>
</dbReference>
<feature type="binding site" evidence="15">
    <location>
        <position position="766"/>
    </location>
    <ligand>
        <name>Mg(2+)</name>
        <dbReference type="ChEBI" id="CHEBI:18420"/>
    </ligand>
</feature>
<comment type="caution">
    <text evidence="20">The sequence shown here is derived from an EMBL/GenBank/DDBJ whole genome shotgun (WGS) entry which is preliminary data.</text>
</comment>
<dbReference type="AlphaFoldDB" id="A0A226EL32"/>
<keyword evidence="4 14" id="KW-0547">Nucleotide-binding</keyword>
<keyword evidence="11" id="KW-0325">Glycoprotein</keyword>
<feature type="binding site" evidence="15">
    <location>
        <position position="779"/>
    </location>
    <ligand>
        <name>Mg(2+)</name>
        <dbReference type="ChEBI" id="CHEBI:18420"/>
    </ligand>
</feature>
<dbReference type="PROSITE" id="PS50835">
    <property type="entry name" value="IG_LIKE"/>
    <property type="match status" value="1"/>
</dbReference>
<evidence type="ECO:0000256" key="1">
    <source>
        <dbReference type="ARBA" id="ARBA00004167"/>
    </source>
</evidence>
<dbReference type="InterPro" id="IPR000719">
    <property type="entry name" value="Prot_kinase_dom"/>
</dbReference>
<dbReference type="GO" id="GO:0005886">
    <property type="term" value="C:plasma membrane"/>
    <property type="evidence" value="ECO:0007669"/>
    <property type="project" value="TreeGrafter"/>
</dbReference>
<gene>
    <name evidence="20" type="ORF">Fcan01_07772</name>
</gene>
<keyword evidence="15" id="KW-0479">Metal-binding</keyword>
<keyword evidence="3 17" id="KW-0812">Transmembrane</keyword>
<evidence type="ECO:0000256" key="17">
    <source>
        <dbReference type="SAM" id="Phobius"/>
    </source>
</evidence>
<evidence type="ECO:0000259" key="19">
    <source>
        <dbReference type="PROSITE" id="PS50835"/>
    </source>
</evidence>
<dbReference type="Gene3D" id="2.60.40.10">
    <property type="entry name" value="Immunoglobulins"/>
    <property type="match status" value="1"/>
</dbReference>
<reference evidence="20 21" key="1">
    <citation type="submission" date="2015-12" db="EMBL/GenBank/DDBJ databases">
        <title>The genome of Folsomia candida.</title>
        <authorList>
            <person name="Faddeeva A."/>
            <person name="Derks M.F."/>
            <person name="Anvar Y."/>
            <person name="Smit S."/>
            <person name="Van Straalen N."/>
            <person name="Roelofs D."/>
        </authorList>
    </citation>
    <scope>NUCLEOTIDE SEQUENCE [LARGE SCALE GENOMIC DNA]</scope>
    <source>
        <strain evidence="20 21">VU population</strain>
        <tissue evidence="20">Whole body</tissue>
    </source>
</reference>
<feature type="domain" description="Ig-like" evidence="19">
    <location>
        <begin position="429"/>
        <end position="518"/>
    </location>
</feature>
<feature type="transmembrane region" description="Helical" evidence="17">
    <location>
        <begin position="7"/>
        <end position="25"/>
    </location>
</feature>
<feature type="active site" description="Proton acceptor" evidence="13">
    <location>
        <position position="761"/>
    </location>
</feature>
<keyword evidence="2" id="KW-0808">Transferase</keyword>
<evidence type="ECO:0000256" key="16">
    <source>
        <dbReference type="PROSITE-ProRule" id="PRU10141"/>
    </source>
</evidence>
<accession>A0A226EL32</accession>
<dbReference type="GO" id="GO:0007169">
    <property type="term" value="P:cell surface receptor protein tyrosine kinase signaling pathway"/>
    <property type="evidence" value="ECO:0007669"/>
    <property type="project" value="TreeGrafter"/>
</dbReference>
<evidence type="ECO:0000256" key="10">
    <source>
        <dbReference type="ARBA" id="ARBA00023170"/>
    </source>
</evidence>
<comment type="catalytic activity">
    <reaction evidence="12">
        <text>L-tyrosyl-[protein] + ATP = O-phospho-L-tyrosyl-[protein] + ADP + H(+)</text>
        <dbReference type="Rhea" id="RHEA:10596"/>
        <dbReference type="Rhea" id="RHEA-COMP:10136"/>
        <dbReference type="Rhea" id="RHEA-COMP:20101"/>
        <dbReference type="ChEBI" id="CHEBI:15378"/>
        <dbReference type="ChEBI" id="CHEBI:30616"/>
        <dbReference type="ChEBI" id="CHEBI:46858"/>
        <dbReference type="ChEBI" id="CHEBI:61978"/>
        <dbReference type="ChEBI" id="CHEBI:456216"/>
        <dbReference type="EC" id="2.7.10.1"/>
    </reaction>
</comment>
<feature type="binding site" evidence="14 16">
    <location>
        <position position="638"/>
    </location>
    <ligand>
        <name>ATP</name>
        <dbReference type="ChEBI" id="CHEBI:30616"/>
    </ligand>
</feature>
<dbReference type="EMBL" id="LNIX01000003">
    <property type="protein sequence ID" value="OXA58405.1"/>
    <property type="molecule type" value="Genomic_DNA"/>
</dbReference>
<dbReference type="GO" id="GO:0005524">
    <property type="term" value="F:ATP binding"/>
    <property type="evidence" value="ECO:0007669"/>
    <property type="project" value="UniProtKB-UniRule"/>
</dbReference>
<dbReference type="InterPro" id="IPR013783">
    <property type="entry name" value="Ig-like_fold"/>
</dbReference>
<evidence type="ECO:0000313" key="20">
    <source>
        <dbReference type="EMBL" id="OXA58405.1"/>
    </source>
</evidence>
<organism evidence="20 21">
    <name type="scientific">Folsomia candida</name>
    <name type="common">Springtail</name>
    <dbReference type="NCBI Taxonomy" id="158441"/>
    <lineage>
        <taxon>Eukaryota</taxon>
        <taxon>Metazoa</taxon>
        <taxon>Ecdysozoa</taxon>
        <taxon>Arthropoda</taxon>
        <taxon>Hexapoda</taxon>
        <taxon>Collembola</taxon>
        <taxon>Entomobryomorpha</taxon>
        <taxon>Isotomoidea</taxon>
        <taxon>Isotomidae</taxon>
        <taxon>Proisotominae</taxon>
        <taxon>Folsomia</taxon>
    </lineage>
</organism>
<comment type="subcellular location">
    <subcellularLocation>
        <location evidence="1">Membrane</location>
        <topology evidence="1">Single-pass membrane protein</topology>
    </subcellularLocation>
</comment>
<keyword evidence="7 17" id="KW-1133">Transmembrane helix</keyword>
<dbReference type="PROSITE" id="PS50011">
    <property type="entry name" value="PROTEIN_KINASE_DOM"/>
    <property type="match status" value="1"/>
</dbReference>
<dbReference type="STRING" id="158441.A0A226EL32"/>
<dbReference type="CDD" id="cd00192">
    <property type="entry name" value="PTKc"/>
    <property type="match status" value="1"/>
</dbReference>
<protein>
    <submittedName>
        <fullName evidence="20">Vascular endothelial growth factor receptor 1</fullName>
    </submittedName>
</protein>
<sequence>MFRRVKLNLYFKLVFFYITQTIAIADNREKLLNVTNPQVQLINVESQTGEILQLTSYHSDVRNRSVTRVYNEALKNQKLTFTCNSTSPVEWVFECAETISNDVSMTKQVRLSSNGGQDYEYRSNLTLILALNLNSEYNLDFTTDTPNFPNVTCRVVEYPISNTSIIFMERLEINDNVTVDLHQNLAFNRTLNCFRPSKSNNHLPELIRNEECPLRMIVDLFTATYESKLRNLSTKFQCGLGIAKCNGKMDLCKSLATLASNRICINFTKGENLSTPIIPTNFSGVLKCASSDGHLVFSQYYMVDGITIKQRVLNRRMDVLKLPGVLVVHPANKSQKYYDGQNVTFICSAWSSVFAMGSIISYTTTNKSLVLVDPPGNETSQESIGKYSKTVVIKLSKNITAVICNTSVADSKEWRHSSFNISVQYSEKPTITNNETFYNASTNITYYKCDAKGTPLPQIQWFRSKTILIPFDSEKDFRVYKMPSKFVSSDTLLVYNDSSNQMVITCKAVSVVGKAEYTFPSGMHSSTQSGTQNGTLIFVFVAIALAMSTGFVIAVVLLYRRWKRQGAVRLTEEDYEEFYKGGKTLDLADPLSGALFLAYDISFEVPRSEIVMEGTVLGSGQFGIVVQGRYKGNTVAVKTIRHTMDIKYFKALLAELKILQYLGYHPNIVNLLGASTTNMRKMEVLLLLDYCENGNLVKFLRACRPCFRDLYHDSDEDAANKMPLYENNNMRTLTTKDLVRISLQVADAMAFIADKKILHGDLAARNILVTADKTIKICDFGLAKQLFEYSVYVQKQECPLPLRWMSLESLRDMEFSIKSDVWSTGVTLWEIFTLAELPYPGMNWSFESWRMLKDGYRMEKPQYANLSIYQIMKKCWENEPNDRPEFKYLVSAFRKELDILRELE</sequence>
<keyword evidence="6 14" id="KW-0067">ATP-binding</keyword>
<dbReference type="PANTHER" id="PTHR24416:SF600">
    <property type="entry name" value="PDGF- AND VEGF-RECEPTOR RELATED, ISOFORM J"/>
    <property type="match status" value="1"/>
</dbReference>
<dbReference type="GO" id="GO:0004714">
    <property type="term" value="F:transmembrane receptor protein tyrosine kinase activity"/>
    <property type="evidence" value="ECO:0007669"/>
    <property type="project" value="UniProtKB-EC"/>
</dbReference>
<evidence type="ECO:0000256" key="13">
    <source>
        <dbReference type="PIRSR" id="PIRSR000615-1"/>
    </source>
</evidence>
<dbReference type="GO" id="GO:0043235">
    <property type="term" value="C:receptor complex"/>
    <property type="evidence" value="ECO:0007669"/>
    <property type="project" value="TreeGrafter"/>
</dbReference>
<evidence type="ECO:0000256" key="3">
    <source>
        <dbReference type="ARBA" id="ARBA00022692"/>
    </source>
</evidence>
<dbReference type="FunFam" id="1.10.510.10:FF:000554">
    <property type="entry name" value="Predicted protein"/>
    <property type="match status" value="1"/>
</dbReference>
<evidence type="ECO:0000256" key="8">
    <source>
        <dbReference type="ARBA" id="ARBA00023136"/>
    </source>
</evidence>
<evidence type="ECO:0000256" key="6">
    <source>
        <dbReference type="ARBA" id="ARBA00022840"/>
    </source>
</evidence>
<evidence type="ECO:0000259" key="18">
    <source>
        <dbReference type="PROSITE" id="PS50011"/>
    </source>
</evidence>
<dbReference type="Proteomes" id="UP000198287">
    <property type="component" value="Unassembled WGS sequence"/>
</dbReference>
<dbReference type="InterPro" id="IPR050122">
    <property type="entry name" value="RTK"/>
</dbReference>
<dbReference type="Pfam" id="PF07714">
    <property type="entry name" value="PK_Tyr_Ser-Thr"/>
    <property type="match status" value="1"/>
</dbReference>